<feature type="domain" description="Tyrosine specific protein phosphatases" evidence="4">
    <location>
        <begin position="21"/>
        <end position="83"/>
    </location>
</feature>
<dbReference type="STRING" id="33097.A0A150GJM8"/>
<dbReference type="PANTHER" id="PTHR46377">
    <property type="entry name" value="DUAL SPECIFICITY PROTEIN PHOSPHATASE 19"/>
    <property type="match status" value="1"/>
</dbReference>
<dbReference type="PROSITE" id="PS00383">
    <property type="entry name" value="TYR_PHOSPHATASE_1"/>
    <property type="match status" value="1"/>
</dbReference>
<feature type="domain" description="Tyrosine-protein phosphatase" evidence="3">
    <location>
        <begin position="1"/>
        <end position="104"/>
    </location>
</feature>
<dbReference type="InterPro" id="IPR020422">
    <property type="entry name" value="TYR_PHOSPHATASE_DUAL_dom"/>
</dbReference>
<evidence type="ECO:0008006" key="7">
    <source>
        <dbReference type="Google" id="ProtNLM"/>
    </source>
</evidence>
<gene>
    <name evidence="5" type="ORF">GPECTOR_18g161</name>
</gene>
<dbReference type="Pfam" id="PF00782">
    <property type="entry name" value="DSPc"/>
    <property type="match status" value="1"/>
</dbReference>
<evidence type="ECO:0000259" key="3">
    <source>
        <dbReference type="PROSITE" id="PS50054"/>
    </source>
</evidence>
<dbReference type="OrthoDB" id="10252009at2759"/>
<evidence type="ECO:0000313" key="6">
    <source>
        <dbReference type="Proteomes" id="UP000075714"/>
    </source>
</evidence>
<dbReference type="EMBL" id="LSYV01000019">
    <property type="protein sequence ID" value="KXZ50007.1"/>
    <property type="molecule type" value="Genomic_DNA"/>
</dbReference>
<organism evidence="5 6">
    <name type="scientific">Gonium pectorale</name>
    <name type="common">Green alga</name>
    <dbReference type="NCBI Taxonomy" id="33097"/>
    <lineage>
        <taxon>Eukaryota</taxon>
        <taxon>Viridiplantae</taxon>
        <taxon>Chlorophyta</taxon>
        <taxon>core chlorophytes</taxon>
        <taxon>Chlorophyceae</taxon>
        <taxon>CS clade</taxon>
        <taxon>Chlamydomonadales</taxon>
        <taxon>Volvocaceae</taxon>
        <taxon>Gonium</taxon>
    </lineage>
</organism>
<dbReference type="PROSITE" id="PS50056">
    <property type="entry name" value="TYR_PHOSPHATASE_2"/>
    <property type="match status" value="1"/>
</dbReference>
<evidence type="ECO:0000313" key="5">
    <source>
        <dbReference type="EMBL" id="KXZ50007.1"/>
    </source>
</evidence>
<keyword evidence="6" id="KW-1185">Reference proteome</keyword>
<dbReference type="InterPro" id="IPR000387">
    <property type="entry name" value="Tyr_Pase_dom"/>
</dbReference>
<accession>A0A150GJM8</accession>
<keyword evidence="2" id="KW-0904">Protein phosphatase</keyword>
<dbReference type="Gene3D" id="3.90.190.10">
    <property type="entry name" value="Protein tyrosine phosphatase superfamily"/>
    <property type="match status" value="1"/>
</dbReference>
<dbReference type="AlphaFoldDB" id="A0A150GJM8"/>
<evidence type="ECO:0000256" key="1">
    <source>
        <dbReference type="ARBA" id="ARBA00022801"/>
    </source>
</evidence>
<dbReference type="SUPFAM" id="SSF52799">
    <property type="entry name" value="(Phosphotyrosine protein) phosphatases II"/>
    <property type="match status" value="1"/>
</dbReference>
<dbReference type="InterPro" id="IPR029021">
    <property type="entry name" value="Prot-tyrosine_phosphatase-like"/>
</dbReference>
<name>A0A150GJM8_GONPE</name>
<dbReference type="GO" id="GO:0008579">
    <property type="term" value="F:JUN kinase phosphatase activity"/>
    <property type="evidence" value="ECO:0007669"/>
    <property type="project" value="TreeGrafter"/>
</dbReference>
<dbReference type="GO" id="GO:0005737">
    <property type="term" value="C:cytoplasm"/>
    <property type="evidence" value="ECO:0007669"/>
    <property type="project" value="TreeGrafter"/>
</dbReference>
<sequence length="123" mass="13840">MCLRSCKFEYLHVPISDMEGVDLISQLPAALNFIDAAIAKGGVVLVHCMMGISRSASTCIAYLMWKERLSFERAAEKVYVARPFISPNPGFVLQLREWERGGMDFAAWKGWSRQRATQSRPLG</sequence>
<dbReference type="InterPro" id="IPR000340">
    <property type="entry name" value="Dual-sp_phosphatase_cat-dom"/>
</dbReference>
<protein>
    <recommendedName>
        <fullName evidence="7">Protein-tyrosine-phosphatase</fullName>
    </recommendedName>
</protein>
<reference evidence="6" key="1">
    <citation type="journal article" date="2016" name="Nat. Commun.">
        <title>The Gonium pectorale genome demonstrates co-option of cell cycle regulation during the evolution of multicellularity.</title>
        <authorList>
            <person name="Hanschen E.R."/>
            <person name="Marriage T.N."/>
            <person name="Ferris P.J."/>
            <person name="Hamaji T."/>
            <person name="Toyoda A."/>
            <person name="Fujiyama A."/>
            <person name="Neme R."/>
            <person name="Noguchi H."/>
            <person name="Minakuchi Y."/>
            <person name="Suzuki M."/>
            <person name="Kawai-Toyooka H."/>
            <person name="Smith D.R."/>
            <person name="Sparks H."/>
            <person name="Anderson J."/>
            <person name="Bakaric R."/>
            <person name="Luria V."/>
            <person name="Karger A."/>
            <person name="Kirschner M.W."/>
            <person name="Durand P.M."/>
            <person name="Michod R.E."/>
            <person name="Nozaki H."/>
            <person name="Olson B.J."/>
        </authorList>
    </citation>
    <scope>NUCLEOTIDE SEQUENCE [LARGE SCALE GENOMIC DNA]</scope>
    <source>
        <strain evidence="6">NIES-2863</strain>
    </source>
</reference>
<dbReference type="InterPro" id="IPR016130">
    <property type="entry name" value="Tyr_Pase_AS"/>
</dbReference>
<dbReference type="PROSITE" id="PS50054">
    <property type="entry name" value="TYR_PHOSPHATASE_DUAL"/>
    <property type="match status" value="1"/>
</dbReference>
<dbReference type="PANTHER" id="PTHR46377:SF1">
    <property type="entry name" value="DUAL SPECIFICITY PROTEIN PHOSPHATASE 19"/>
    <property type="match status" value="1"/>
</dbReference>
<comment type="caution">
    <text evidence="5">The sequence shown here is derived from an EMBL/GenBank/DDBJ whole genome shotgun (WGS) entry which is preliminary data.</text>
</comment>
<keyword evidence="1" id="KW-0378">Hydrolase</keyword>
<dbReference type="SMART" id="SM00195">
    <property type="entry name" value="DSPc"/>
    <property type="match status" value="1"/>
</dbReference>
<evidence type="ECO:0000256" key="2">
    <source>
        <dbReference type="ARBA" id="ARBA00022912"/>
    </source>
</evidence>
<dbReference type="CDD" id="cd14498">
    <property type="entry name" value="DSP"/>
    <property type="match status" value="1"/>
</dbReference>
<evidence type="ECO:0000259" key="4">
    <source>
        <dbReference type="PROSITE" id="PS50056"/>
    </source>
</evidence>
<proteinExistence type="predicted"/>
<dbReference type="Proteomes" id="UP000075714">
    <property type="component" value="Unassembled WGS sequence"/>
</dbReference>